<comment type="caution">
    <text evidence="1">The sequence shown here is derived from an EMBL/GenBank/DDBJ whole genome shotgun (WGS) entry which is preliminary data.</text>
</comment>
<reference evidence="1 2" key="1">
    <citation type="journal article" date="2018" name="Nat. Genet.">
        <title>The Rosa genome provides new insights in the design of modern roses.</title>
        <authorList>
            <person name="Bendahmane M."/>
        </authorList>
    </citation>
    <scope>NUCLEOTIDE SEQUENCE [LARGE SCALE GENOMIC DNA]</scope>
    <source>
        <strain evidence="2">cv. Old Blush</strain>
    </source>
</reference>
<keyword evidence="2" id="KW-1185">Reference proteome</keyword>
<dbReference type="Proteomes" id="UP000238479">
    <property type="component" value="Chromosome 3"/>
</dbReference>
<evidence type="ECO:0000313" key="2">
    <source>
        <dbReference type="Proteomes" id="UP000238479"/>
    </source>
</evidence>
<accession>A0A2P6RGU4</accession>
<dbReference type="Gramene" id="PRQ45645">
    <property type="protein sequence ID" value="PRQ45645"/>
    <property type="gene ID" value="RchiOBHm_Chr3g0493711"/>
</dbReference>
<organism evidence="1 2">
    <name type="scientific">Rosa chinensis</name>
    <name type="common">China rose</name>
    <dbReference type="NCBI Taxonomy" id="74649"/>
    <lineage>
        <taxon>Eukaryota</taxon>
        <taxon>Viridiplantae</taxon>
        <taxon>Streptophyta</taxon>
        <taxon>Embryophyta</taxon>
        <taxon>Tracheophyta</taxon>
        <taxon>Spermatophyta</taxon>
        <taxon>Magnoliopsida</taxon>
        <taxon>eudicotyledons</taxon>
        <taxon>Gunneridae</taxon>
        <taxon>Pentapetalae</taxon>
        <taxon>rosids</taxon>
        <taxon>fabids</taxon>
        <taxon>Rosales</taxon>
        <taxon>Rosaceae</taxon>
        <taxon>Rosoideae</taxon>
        <taxon>Rosoideae incertae sedis</taxon>
        <taxon>Rosa</taxon>
    </lineage>
</organism>
<dbReference type="AlphaFoldDB" id="A0A2P6RGU4"/>
<dbReference type="EMBL" id="PDCK01000041">
    <property type="protein sequence ID" value="PRQ45645.1"/>
    <property type="molecule type" value="Genomic_DNA"/>
</dbReference>
<protein>
    <submittedName>
        <fullName evidence="1">Uncharacterized protein</fullName>
    </submittedName>
</protein>
<name>A0A2P6RGU4_ROSCH</name>
<gene>
    <name evidence="1" type="ORF">RchiOBHm_Chr3g0493711</name>
</gene>
<evidence type="ECO:0000313" key="1">
    <source>
        <dbReference type="EMBL" id="PRQ45645.1"/>
    </source>
</evidence>
<proteinExistence type="predicted"/>
<sequence length="95" mass="10644">MREPPSPIKGDSSHNSTHPITSLVILLGRKVRHTSAHSSGRSFPLRRETNHYTSRVTLSLYLSLKLTRDPTDPNVNIDAICGKPTHKGFVTYHEL</sequence>